<comment type="catalytic activity">
    <reaction evidence="10">
        <text>3 propionate 3-nitronate + 3 O2 + H2O = 3 3-oxopropanoate + 2 nitrate + nitrite + H2O2 + 3 H(+)</text>
        <dbReference type="Rhea" id="RHEA:57332"/>
        <dbReference type="ChEBI" id="CHEBI:15377"/>
        <dbReference type="ChEBI" id="CHEBI:15378"/>
        <dbReference type="ChEBI" id="CHEBI:15379"/>
        <dbReference type="ChEBI" id="CHEBI:16240"/>
        <dbReference type="ChEBI" id="CHEBI:16301"/>
        <dbReference type="ChEBI" id="CHEBI:17632"/>
        <dbReference type="ChEBI" id="CHEBI:33190"/>
        <dbReference type="ChEBI" id="CHEBI:136067"/>
    </reaction>
</comment>
<dbReference type="InterPro" id="IPR013785">
    <property type="entry name" value="Aldolase_TIM"/>
</dbReference>
<dbReference type="OrthoDB" id="9778912at2"/>
<organism evidence="12 13">
    <name type="scientific">Aquipseudomonas alcaligenes</name>
    <name type="common">Pseudomonas alcaligenes</name>
    <dbReference type="NCBI Taxonomy" id="43263"/>
    <lineage>
        <taxon>Bacteria</taxon>
        <taxon>Pseudomonadati</taxon>
        <taxon>Pseudomonadota</taxon>
        <taxon>Gammaproteobacteria</taxon>
        <taxon>Pseudomonadales</taxon>
        <taxon>Pseudomonadaceae</taxon>
        <taxon>Aquipseudomonas</taxon>
    </lineage>
</organism>
<dbReference type="GO" id="GO:0000166">
    <property type="term" value="F:nucleotide binding"/>
    <property type="evidence" value="ECO:0007669"/>
    <property type="project" value="UniProtKB-KW"/>
</dbReference>
<dbReference type="PANTHER" id="PTHR42747">
    <property type="entry name" value="NITRONATE MONOOXYGENASE-RELATED"/>
    <property type="match status" value="1"/>
</dbReference>
<evidence type="ECO:0000256" key="3">
    <source>
        <dbReference type="ARBA" id="ARBA00022575"/>
    </source>
</evidence>
<dbReference type="PANTHER" id="PTHR42747:SF3">
    <property type="entry name" value="NITRONATE MONOOXYGENASE-RELATED"/>
    <property type="match status" value="1"/>
</dbReference>
<keyword evidence="8 12" id="KW-0503">Monooxygenase</keyword>
<keyword evidence="4" id="KW-0285">Flavoprotein</keyword>
<evidence type="ECO:0000256" key="10">
    <source>
        <dbReference type="ARBA" id="ARBA00049401"/>
    </source>
</evidence>
<comment type="cofactor">
    <cofactor evidence="1">
        <name>FMN</name>
        <dbReference type="ChEBI" id="CHEBI:58210"/>
    </cofactor>
</comment>
<dbReference type="Gene3D" id="3.20.20.70">
    <property type="entry name" value="Aldolase class I"/>
    <property type="match status" value="1"/>
</dbReference>
<keyword evidence="7" id="KW-0560">Oxidoreductase</keyword>
<proteinExistence type="inferred from homology"/>
<dbReference type="CDD" id="cd04730">
    <property type="entry name" value="NPD_like"/>
    <property type="match status" value="1"/>
</dbReference>
<dbReference type="Proteomes" id="UP000248146">
    <property type="component" value="Unassembled WGS sequence"/>
</dbReference>
<dbReference type="Pfam" id="PF03060">
    <property type="entry name" value="NMO"/>
    <property type="match status" value="1"/>
</dbReference>
<evidence type="ECO:0000256" key="6">
    <source>
        <dbReference type="ARBA" id="ARBA00022741"/>
    </source>
</evidence>
<evidence type="ECO:0000256" key="11">
    <source>
        <dbReference type="ARBA" id="ARBA00067136"/>
    </source>
</evidence>
<keyword evidence="3" id="KW-0216">Detoxification</keyword>
<evidence type="ECO:0000256" key="4">
    <source>
        <dbReference type="ARBA" id="ARBA00022630"/>
    </source>
</evidence>
<reference evidence="12 13" key="1">
    <citation type="submission" date="2018-06" db="EMBL/GenBank/DDBJ databases">
        <title>Pseudomonas diversity within urban Lake Michigan freshwaters.</title>
        <authorList>
            <person name="Batrich M."/>
            <person name="Hatzopoulos T."/>
            <person name="Putonti C."/>
        </authorList>
    </citation>
    <scope>NUCLEOTIDE SEQUENCE [LARGE SCALE GENOMIC DNA]</scope>
    <source>
        <strain evidence="12 13">MB-090714</strain>
    </source>
</reference>
<gene>
    <name evidence="12" type="ORF">DMO17_00295</name>
</gene>
<dbReference type="SUPFAM" id="SSF51412">
    <property type="entry name" value="Inosine monophosphate dehydrogenase (IMPDH)"/>
    <property type="match status" value="1"/>
</dbReference>
<evidence type="ECO:0000256" key="2">
    <source>
        <dbReference type="ARBA" id="ARBA00009881"/>
    </source>
</evidence>
<keyword evidence="6" id="KW-0547">Nucleotide-binding</keyword>
<comment type="similarity">
    <text evidence="2">Belongs to the nitronate monooxygenase family. NMO class I subfamily.</text>
</comment>
<evidence type="ECO:0000256" key="9">
    <source>
        <dbReference type="ARBA" id="ARBA00031155"/>
    </source>
</evidence>
<protein>
    <recommendedName>
        <fullName evidence="11">Nitronate monooxygenase</fullName>
    </recommendedName>
    <alternativeName>
        <fullName evidence="9">Propionate 3-nitronate monooxygenase</fullName>
    </alternativeName>
</protein>
<dbReference type="RefSeq" id="WP_110680322.1">
    <property type="nucleotide sequence ID" value="NZ_QJRX01000001.1"/>
</dbReference>
<comment type="caution">
    <text evidence="12">The sequence shown here is derived from an EMBL/GenBank/DDBJ whole genome shotgun (WGS) entry which is preliminary data.</text>
</comment>
<evidence type="ECO:0000256" key="5">
    <source>
        <dbReference type="ARBA" id="ARBA00022643"/>
    </source>
</evidence>
<dbReference type="AlphaFoldDB" id="A0A2V4L525"/>
<dbReference type="GO" id="GO:0018580">
    <property type="term" value="F:nitronate monooxygenase activity"/>
    <property type="evidence" value="ECO:0007669"/>
    <property type="project" value="InterPro"/>
</dbReference>
<dbReference type="EMBL" id="QJRX01000001">
    <property type="protein sequence ID" value="PYC29171.1"/>
    <property type="molecule type" value="Genomic_DNA"/>
</dbReference>
<accession>A0A2V4L525</accession>
<evidence type="ECO:0000256" key="1">
    <source>
        <dbReference type="ARBA" id="ARBA00001917"/>
    </source>
</evidence>
<sequence>MSAALCSLLGIRHPIIQAPMVGVSTPALAAAVSAAGGLGSLGLGASSPAQARELIAQTRALTSLPVNYNLFCHAPAQADAAREAAWCERLRPLFAEFGAAPPATLREIYPSFLADPGMLELLLEQRPAVLSFHFGLPPQAWIERLKDAGIRLLACVTTVAEAKLAEAAGVDALVAQGIEAGGHRGVFDPQQGDAGLGTLALVRLLVRQSRLPVIAAGGIMDGAGIRAALALGAAGVQLGTAFVLCPESAANAAYRAALKGERAARTEITANISGRPARGLPNRLYGDLGAALPDYPIAYDAAKALHAAASTQGCHDFAAHWAGQGAPLARELPAAELLAALVAEAGDFSAPR</sequence>
<evidence type="ECO:0000256" key="7">
    <source>
        <dbReference type="ARBA" id="ARBA00023002"/>
    </source>
</evidence>
<dbReference type="FunFam" id="3.20.20.70:FF:000154">
    <property type="entry name" value="Probable nitronate monooxygenase"/>
    <property type="match status" value="1"/>
</dbReference>
<dbReference type="GO" id="GO:0009636">
    <property type="term" value="P:response to toxic substance"/>
    <property type="evidence" value="ECO:0007669"/>
    <property type="project" value="UniProtKB-KW"/>
</dbReference>
<evidence type="ECO:0000313" key="13">
    <source>
        <dbReference type="Proteomes" id="UP000248146"/>
    </source>
</evidence>
<name>A0A2V4L525_AQUAC</name>
<keyword evidence="5" id="KW-0288">FMN</keyword>
<evidence type="ECO:0000256" key="8">
    <source>
        <dbReference type="ARBA" id="ARBA00023033"/>
    </source>
</evidence>
<evidence type="ECO:0000313" key="12">
    <source>
        <dbReference type="EMBL" id="PYC29171.1"/>
    </source>
</evidence>
<dbReference type="InterPro" id="IPR004136">
    <property type="entry name" value="NMO"/>
</dbReference>